<dbReference type="InterPro" id="IPR027417">
    <property type="entry name" value="P-loop_NTPase"/>
</dbReference>
<dbReference type="Proteomes" id="UP000464495">
    <property type="component" value="Chromosome"/>
</dbReference>
<organism evidence="1 2">
    <name type="scientific">Algicella marina</name>
    <dbReference type="NCBI Taxonomy" id="2683284"/>
    <lineage>
        <taxon>Bacteria</taxon>
        <taxon>Pseudomonadati</taxon>
        <taxon>Pseudomonadota</taxon>
        <taxon>Alphaproteobacteria</taxon>
        <taxon>Rhodobacterales</taxon>
        <taxon>Paracoccaceae</taxon>
        <taxon>Algicella</taxon>
    </lineage>
</organism>
<gene>
    <name evidence="1" type="ORF">GO499_02600</name>
</gene>
<evidence type="ECO:0008006" key="3">
    <source>
        <dbReference type="Google" id="ProtNLM"/>
    </source>
</evidence>
<dbReference type="SUPFAM" id="SSF52540">
    <property type="entry name" value="P-loop containing nucleoside triphosphate hydrolases"/>
    <property type="match status" value="1"/>
</dbReference>
<dbReference type="EMBL" id="CP046620">
    <property type="protein sequence ID" value="QHQ34154.1"/>
    <property type="molecule type" value="Genomic_DNA"/>
</dbReference>
<keyword evidence="2" id="KW-1185">Reference proteome</keyword>
<dbReference type="KEGG" id="amaq:GO499_02600"/>
<protein>
    <recommendedName>
        <fullName evidence="3">Sulfotransferase family protein</fullName>
    </recommendedName>
</protein>
<proteinExistence type="predicted"/>
<dbReference type="RefSeq" id="WP_161860725.1">
    <property type="nucleotide sequence ID" value="NZ_CP046620.1"/>
</dbReference>
<accession>A0A6P1STY1</accession>
<dbReference type="AlphaFoldDB" id="A0A6P1STY1"/>
<reference evidence="1 2" key="1">
    <citation type="submission" date="2019-12" db="EMBL/GenBank/DDBJ databases">
        <title>Complete genome sequence of Algicella marina strain 9Alg 56(T) isolated from the red alga Tichocarpus crinitus.</title>
        <authorList>
            <person name="Kim S.-G."/>
            <person name="Nedashkovskaya O.I."/>
        </authorList>
    </citation>
    <scope>NUCLEOTIDE SEQUENCE [LARGE SCALE GENOMIC DNA]</scope>
    <source>
        <strain evidence="1 2">9Alg 56</strain>
    </source>
</reference>
<sequence length="302" mass="35129">MKLTLHFGAHKTASSYLQRTLAHNRDLLRRNGVGYVHLAMMRQKVTNPLAWARNFPDDKARVKASKTRAANFLQRMWGERLLGDGETPQRHLLLSDENLIGVPREMVNWRRLYPTLTERMEVLQPMLGDAVPRIYLCIRNPVTYAPSIFCEALVARNAAEFDLRSYRKDWLKHQPRWSNVIGKLRHTFPNAEIRVWDFADFRALESRILHEMADVPNGETFEPLTDIIRPSITDKAARKLLWIQRWKGNQARFEALPEVRRQYADGPKLQLWKSKDLPLLEDLYAEDLAGIAAMENVVLIRP</sequence>
<evidence type="ECO:0000313" key="2">
    <source>
        <dbReference type="Proteomes" id="UP000464495"/>
    </source>
</evidence>
<evidence type="ECO:0000313" key="1">
    <source>
        <dbReference type="EMBL" id="QHQ34154.1"/>
    </source>
</evidence>
<name>A0A6P1STY1_9RHOB</name>